<feature type="signal peptide" evidence="1">
    <location>
        <begin position="1"/>
        <end position="18"/>
    </location>
</feature>
<dbReference type="PROSITE" id="PS51257">
    <property type="entry name" value="PROKAR_LIPOPROTEIN"/>
    <property type="match status" value="1"/>
</dbReference>
<evidence type="ECO:0000313" key="3">
    <source>
        <dbReference type="Proteomes" id="UP001519887"/>
    </source>
</evidence>
<dbReference type="EMBL" id="JAHZIK010000126">
    <property type="protein sequence ID" value="MBW7453872.1"/>
    <property type="molecule type" value="Genomic_DNA"/>
</dbReference>
<proteinExistence type="predicted"/>
<evidence type="ECO:0008006" key="4">
    <source>
        <dbReference type="Google" id="ProtNLM"/>
    </source>
</evidence>
<keyword evidence="1" id="KW-0732">Signal</keyword>
<organism evidence="2 3">
    <name type="scientific">Paenibacillus sepulcri</name>
    <dbReference type="NCBI Taxonomy" id="359917"/>
    <lineage>
        <taxon>Bacteria</taxon>
        <taxon>Bacillati</taxon>
        <taxon>Bacillota</taxon>
        <taxon>Bacilli</taxon>
        <taxon>Bacillales</taxon>
        <taxon>Paenibacillaceae</taxon>
        <taxon>Paenibacillus</taxon>
    </lineage>
</organism>
<dbReference type="RefSeq" id="WP_210042541.1">
    <property type="nucleotide sequence ID" value="NZ_JBHLVU010000023.1"/>
</dbReference>
<feature type="chain" id="PRO_5045129180" description="Lipoprotein" evidence="1">
    <location>
        <begin position="19"/>
        <end position="274"/>
    </location>
</feature>
<dbReference type="Proteomes" id="UP001519887">
    <property type="component" value="Unassembled WGS sequence"/>
</dbReference>
<accession>A0ABS7BZ60</accession>
<name>A0ABS7BZ60_9BACL</name>
<evidence type="ECO:0000256" key="1">
    <source>
        <dbReference type="SAM" id="SignalP"/>
    </source>
</evidence>
<protein>
    <recommendedName>
        <fullName evidence="4">Lipoprotein</fullName>
    </recommendedName>
</protein>
<gene>
    <name evidence="2" type="ORF">K0U00_07465</name>
</gene>
<comment type="caution">
    <text evidence="2">The sequence shown here is derived from an EMBL/GenBank/DDBJ whole genome shotgun (WGS) entry which is preliminary data.</text>
</comment>
<sequence length="274" mass="31432">MKTILCVFLLVLVLTACDAGGGNERPKDIRQEIWDEGQQIAITVKHNVDQGMKEELKELAHVSGTYSRYQHRDDAVESEVQLVEAVGELFQQSLFYGIFGEGVENNEAYFKALKVVEGFYGEKELDYSNYDATKLEALMLTVASDQLKWDEQESESTPIELFKKENQISLDAKTVQYDMANNLGKSFVLSGIIELDDYFNYGFEEEETNFSTYIIPDDGTYSDGWFLYFSRKDFEELFNDLLKGEKHVLVKAMIPSYQYEEGQGKMANVYTAKW</sequence>
<evidence type="ECO:0000313" key="2">
    <source>
        <dbReference type="EMBL" id="MBW7453872.1"/>
    </source>
</evidence>
<reference evidence="2 3" key="1">
    <citation type="submission" date="2021-07" db="EMBL/GenBank/DDBJ databases">
        <title>Paenibacillus radiodurans sp. nov., isolated from the southeastern edge of Tengger Desert.</title>
        <authorList>
            <person name="Zhang G."/>
        </authorList>
    </citation>
    <scope>NUCLEOTIDE SEQUENCE [LARGE SCALE GENOMIC DNA]</scope>
    <source>
        <strain evidence="2 3">CCM 7311</strain>
    </source>
</reference>
<keyword evidence="3" id="KW-1185">Reference proteome</keyword>